<keyword evidence="1" id="KW-0805">Transcription regulation</keyword>
<reference evidence="5" key="1">
    <citation type="submission" date="2023-06" db="EMBL/GenBank/DDBJ databases">
        <title>Cytophagales bacterium Strain LB-30, isolated from soil.</title>
        <authorList>
            <person name="Liu B."/>
        </authorList>
    </citation>
    <scope>NUCLEOTIDE SEQUENCE</scope>
    <source>
        <strain evidence="5">LB-30</strain>
    </source>
</reference>
<protein>
    <submittedName>
        <fullName evidence="5">Helix-turn-helix domain-containing protein</fullName>
    </submittedName>
</protein>
<evidence type="ECO:0000256" key="1">
    <source>
        <dbReference type="ARBA" id="ARBA00023015"/>
    </source>
</evidence>
<accession>A0ABT8F280</accession>
<evidence type="ECO:0000313" key="5">
    <source>
        <dbReference type="EMBL" id="MDN4164545.1"/>
    </source>
</evidence>
<evidence type="ECO:0000259" key="4">
    <source>
        <dbReference type="PROSITE" id="PS01124"/>
    </source>
</evidence>
<dbReference type="PROSITE" id="PS01124">
    <property type="entry name" value="HTH_ARAC_FAMILY_2"/>
    <property type="match status" value="1"/>
</dbReference>
<sequence length="165" mass="18675">MASNVITLLIVYFAFDGRLVREEEPTFQLEEKQKGSATLNPSKGVIEKAKREALKQEIDDFFAHNPAIYASDFSLQKMAELVDAPLHHLSFVINAEHGQSFSDLLGQYRIIKAKAMIESDSFEHLSIEGIGKSVGYKSKSTFFSHFKKNTGMTPLDFKRSRTQNR</sequence>
<dbReference type="EMBL" id="JAUHJS010000002">
    <property type="protein sequence ID" value="MDN4164545.1"/>
    <property type="molecule type" value="Genomic_DNA"/>
</dbReference>
<keyword evidence="6" id="KW-1185">Reference proteome</keyword>
<comment type="caution">
    <text evidence="5">The sequence shown here is derived from an EMBL/GenBank/DDBJ whole genome shotgun (WGS) entry which is preliminary data.</text>
</comment>
<dbReference type="PANTHER" id="PTHR43280">
    <property type="entry name" value="ARAC-FAMILY TRANSCRIPTIONAL REGULATOR"/>
    <property type="match status" value="1"/>
</dbReference>
<proteinExistence type="predicted"/>
<gene>
    <name evidence="5" type="ORF">QWY31_03475</name>
</gene>
<dbReference type="SUPFAM" id="SSF46689">
    <property type="entry name" value="Homeodomain-like"/>
    <property type="match status" value="1"/>
</dbReference>
<evidence type="ECO:0000256" key="3">
    <source>
        <dbReference type="ARBA" id="ARBA00023163"/>
    </source>
</evidence>
<dbReference type="InterPro" id="IPR009057">
    <property type="entry name" value="Homeodomain-like_sf"/>
</dbReference>
<dbReference type="Pfam" id="PF12833">
    <property type="entry name" value="HTH_18"/>
    <property type="match status" value="1"/>
</dbReference>
<dbReference type="RefSeq" id="WP_320003074.1">
    <property type="nucleotide sequence ID" value="NZ_JAUHJS010000002.1"/>
</dbReference>
<evidence type="ECO:0000256" key="2">
    <source>
        <dbReference type="ARBA" id="ARBA00023125"/>
    </source>
</evidence>
<keyword evidence="3" id="KW-0804">Transcription</keyword>
<dbReference type="PANTHER" id="PTHR43280:SF29">
    <property type="entry name" value="ARAC-FAMILY TRANSCRIPTIONAL REGULATOR"/>
    <property type="match status" value="1"/>
</dbReference>
<evidence type="ECO:0000313" key="6">
    <source>
        <dbReference type="Proteomes" id="UP001168552"/>
    </source>
</evidence>
<name>A0ABT8F280_9BACT</name>
<dbReference type="InterPro" id="IPR018060">
    <property type="entry name" value="HTH_AraC"/>
</dbReference>
<feature type="domain" description="HTH araC/xylS-type" evidence="4">
    <location>
        <begin position="52"/>
        <end position="160"/>
    </location>
</feature>
<dbReference type="SMART" id="SM00342">
    <property type="entry name" value="HTH_ARAC"/>
    <property type="match status" value="1"/>
</dbReference>
<dbReference type="Gene3D" id="1.10.10.60">
    <property type="entry name" value="Homeodomain-like"/>
    <property type="match status" value="1"/>
</dbReference>
<organism evidence="5 6">
    <name type="scientific">Shiella aurantiaca</name>
    <dbReference type="NCBI Taxonomy" id="3058365"/>
    <lineage>
        <taxon>Bacteria</taxon>
        <taxon>Pseudomonadati</taxon>
        <taxon>Bacteroidota</taxon>
        <taxon>Cytophagia</taxon>
        <taxon>Cytophagales</taxon>
        <taxon>Shiellaceae</taxon>
        <taxon>Shiella</taxon>
    </lineage>
</organism>
<keyword evidence="2" id="KW-0238">DNA-binding</keyword>
<dbReference type="Proteomes" id="UP001168552">
    <property type="component" value="Unassembled WGS sequence"/>
</dbReference>